<name>A0A484IKH2_9ARCH</name>
<organism evidence="2 3">
    <name type="scientific">Candidatus Nitrosocosmicus franklandianus</name>
    <dbReference type="NCBI Taxonomy" id="1798806"/>
    <lineage>
        <taxon>Archaea</taxon>
        <taxon>Nitrososphaerota</taxon>
        <taxon>Nitrososphaeria</taxon>
        <taxon>Nitrososphaerales</taxon>
        <taxon>Nitrososphaeraceae</taxon>
        <taxon>Candidatus Nitrosocosmicus</taxon>
    </lineage>
</organism>
<proteinExistence type="predicted"/>
<reference evidence="2 3" key="1">
    <citation type="submission" date="2019-02" db="EMBL/GenBank/DDBJ databases">
        <authorList>
            <person name="Lehtovirta-Morley E L."/>
        </authorList>
    </citation>
    <scope>NUCLEOTIDE SEQUENCE [LARGE SCALE GENOMIC DNA]</scope>
    <source>
        <strain evidence="2">NFRAN1</strain>
    </source>
</reference>
<dbReference type="Proteomes" id="UP000294299">
    <property type="component" value="Chromosome NFRAN"/>
</dbReference>
<protein>
    <submittedName>
        <fullName evidence="2">Cation-transporting ATPase</fullName>
    </submittedName>
</protein>
<evidence type="ECO:0000313" key="3">
    <source>
        <dbReference type="Proteomes" id="UP000294299"/>
    </source>
</evidence>
<evidence type="ECO:0000313" key="2">
    <source>
        <dbReference type="EMBL" id="VFJ15409.1"/>
    </source>
</evidence>
<sequence>MCGIELAEDLATVLEFNGKKFYFCCEGCKRIFQKKPKKYSK</sequence>
<evidence type="ECO:0000259" key="1">
    <source>
        <dbReference type="Pfam" id="PF04945"/>
    </source>
</evidence>
<dbReference type="KEGG" id="nfn:NFRAN_3091"/>
<feature type="domain" description="YHS" evidence="1">
    <location>
        <begin position="2"/>
        <end position="39"/>
    </location>
</feature>
<accession>A0A484IKH2</accession>
<dbReference type="InterPro" id="IPR009078">
    <property type="entry name" value="Ferritin-like_SF"/>
</dbReference>
<dbReference type="EMBL" id="LR216287">
    <property type="protein sequence ID" value="VFJ15409.1"/>
    <property type="molecule type" value="Genomic_DNA"/>
</dbReference>
<keyword evidence="3" id="KW-1185">Reference proteome</keyword>
<dbReference type="InterPro" id="IPR012348">
    <property type="entry name" value="RNR-like"/>
</dbReference>
<dbReference type="Pfam" id="PF04945">
    <property type="entry name" value="YHS"/>
    <property type="match status" value="1"/>
</dbReference>
<dbReference type="SUPFAM" id="SSF47240">
    <property type="entry name" value="Ferritin-like"/>
    <property type="match status" value="1"/>
</dbReference>
<dbReference type="Gene3D" id="1.10.620.20">
    <property type="entry name" value="Ribonucleotide Reductase, subunit A"/>
    <property type="match status" value="1"/>
</dbReference>
<gene>
    <name evidence="2" type="ORF">NFRAN_3091</name>
</gene>
<dbReference type="GO" id="GO:0016491">
    <property type="term" value="F:oxidoreductase activity"/>
    <property type="evidence" value="ECO:0007669"/>
    <property type="project" value="InterPro"/>
</dbReference>
<dbReference type="AlphaFoldDB" id="A0A484IKH2"/>
<dbReference type="InterPro" id="IPR007029">
    <property type="entry name" value="YHS_dom"/>
</dbReference>